<name>A0A4S8JSP3_MUSBA</name>
<dbReference type="SMART" id="SM00028">
    <property type="entry name" value="TPR"/>
    <property type="match status" value="1"/>
</dbReference>
<evidence type="ECO:0000256" key="6">
    <source>
        <dbReference type="ARBA" id="ARBA00025750"/>
    </source>
</evidence>
<protein>
    <recommendedName>
        <fullName evidence="10">Protein POLLENLESS 3-LIKE 2</fullName>
    </recommendedName>
</protein>
<evidence type="ECO:0000256" key="7">
    <source>
        <dbReference type="SAM" id="MobiDB-lite"/>
    </source>
</evidence>
<keyword evidence="9" id="KW-1185">Reference proteome</keyword>
<evidence type="ECO:0000256" key="4">
    <source>
        <dbReference type="ARBA" id="ARBA00023054"/>
    </source>
</evidence>
<dbReference type="AlphaFoldDB" id="A0A4S8JSP3"/>
<dbReference type="Gene3D" id="1.25.40.10">
    <property type="entry name" value="Tetratricopeptide repeat domain"/>
    <property type="match status" value="1"/>
</dbReference>
<dbReference type="EMBL" id="PYDT01000003">
    <property type="protein sequence ID" value="THU65136.1"/>
    <property type="molecule type" value="Genomic_DNA"/>
</dbReference>
<dbReference type="PANTHER" id="PTHR36326:SF7">
    <property type="entry name" value="PROTEIN POLLENLESS 3-LIKE 2"/>
    <property type="match status" value="1"/>
</dbReference>
<evidence type="ECO:0000256" key="3">
    <source>
        <dbReference type="ARBA" id="ARBA00022803"/>
    </source>
</evidence>
<keyword evidence="2" id="KW-0677">Repeat</keyword>
<keyword evidence="5" id="KW-0539">Nucleus</keyword>
<evidence type="ECO:0000313" key="9">
    <source>
        <dbReference type="Proteomes" id="UP000317650"/>
    </source>
</evidence>
<evidence type="ECO:0008006" key="10">
    <source>
        <dbReference type="Google" id="ProtNLM"/>
    </source>
</evidence>
<feature type="compositionally biased region" description="Polar residues" evidence="7">
    <location>
        <begin position="39"/>
        <end position="55"/>
    </location>
</feature>
<feature type="region of interest" description="Disordered" evidence="7">
    <location>
        <begin position="765"/>
        <end position="793"/>
    </location>
</feature>
<dbReference type="PANTHER" id="PTHR36326">
    <property type="entry name" value="PROTEIN POLLENLESS 3-LIKE 2"/>
    <property type="match status" value="1"/>
</dbReference>
<dbReference type="InterPro" id="IPR011990">
    <property type="entry name" value="TPR-like_helical_dom_sf"/>
</dbReference>
<dbReference type="InterPro" id="IPR019734">
    <property type="entry name" value="TPR_rpt"/>
</dbReference>
<dbReference type="Proteomes" id="UP000317650">
    <property type="component" value="Chromosome 5"/>
</dbReference>
<accession>A0A4S8JSP3</accession>
<comment type="similarity">
    <text evidence="6">Belongs to the MS5 protein family.</text>
</comment>
<organism evidence="8 9">
    <name type="scientific">Musa balbisiana</name>
    <name type="common">Banana</name>
    <dbReference type="NCBI Taxonomy" id="52838"/>
    <lineage>
        <taxon>Eukaryota</taxon>
        <taxon>Viridiplantae</taxon>
        <taxon>Streptophyta</taxon>
        <taxon>Embryophyta</taxon>
        <taxon>Tracheophyta</taxon>
        <taxon>Spermatophyta</taxon>
        <taxon>Magnoliopsida</taxon>
        <taxon>Liliopsida</taxon>
        <taxon>Zingiberales</taxon>
        <taxon>Musaceae</taxon>
        <taxon>Musa</taxon>
    </lineage>
</organism>
<dbReference type="SUPFAM" id="SSF48452">
    <property type="entry name" value="TPR-like"/>
    <property type="match status" value="1"/>
</dbReference>
<evidence type="ECO:0000256" key="2">
    <source>
        <dbReference type="ARBA" id="ARBA00022737"/>
    </source>
</evidence>
<gene>
    <name evidence="8" type="ORF">C4D60_Mb05t00480</name>
</gene>
<keyword evidence="3" id="KW-0802">TPR repeat</keyword>
<feature type="compositionally biased region" description="Polar residues" evidence="7">
    <location>
        <begin position="767"/>
        <end position="781"/>
    </location>
</feature>
<evidence type="ECO:0000256" key="5">
    <source>
        <dbReference type="ARBA" id="ARBA00023242"/>
    </source>
</evidence>
<proteinExistence type="inferred from homology"/>
<reference evidence="8 9" key="1">
    <citation type="journal article" date="2019" name="Nat. Plants">
        <title>Genome sequencing of Musa balbisiana reveals subgenome evolution and function divergence in polyploid bananas.</title>
        <authorList>
            <person name="Yao X."/>
        </authorList>
    </citation>
    <scope>NUCLEOTIDE SEQUENCE [LARGE SCALE GENOMIC DNA]</scope>
    <source>
        <strain evidence="9">cv. DH-PKW</strain>
        <tissue evidence="8">Leaves</tissue>
    </source>
</reference>
<evidence type="ECO:0000313" key="8">
    <source>
        <dbReference type="EMBL" id="THU65136.1"/>
    </source>
</evidence>
<dbReference type="InterPro" id="IPR044961">
    <property type="entry name" value="MS5/SDI1"/>
</dbReference>
<evidence type="ECO:0000256" key="1">
    <source>
        <dbReference type="ARBA" id="ARBA00004123"/>
    </source>
</evidence>
<sequence>MGRTGKKDSAKGLGNMAASGSIPCTPVEKMTTADRPSYATPSNYATPNSRSTDSPYSRAKHAQILHLMSYLTMKQMVDKDLQKAVPLFWAAINSGDRVDSALKDMALAMKQVNRAEEAIEAIKSFRQLCSPKAQESIDNVLLELYKKCGRIDDQIELLNFKLKMIDEGLAFGGRRTKLTRSKGKKFHVSLDHEKSRLLGNLAWAYMQSENYKTAETLYWKALAIEQDYNKQCNLAICLMKTRRLEEARSILQVVKRASSNICDRFFIKSFKQASQMLTEIEPQENLNKKAYELQQGTTFRSGDNKLSQNSHIADTTYSHIKREERIISADHALKKAATTNDCRVLNSNTIHDNSVLNELNGENSSSSGFLINKNTGQRSMGLCKGSQKFNDCGKEEYEMWSMRCHEYLDSDYNSILLSGNTGQAPDSSIVTSDRTGKPDHVATNHRFEDCILKPRSLNDIWATESVKTPKEKSNGNLSSDIDVNWNQGSDALTNNGRQIDNLVDKTSTGSSNNHQCQISGSNLAFSAVDAKTDKITSFLTGVGGIWADLIEEQQATQDFRVDVTATDTTIVASENYPRTQLVKKSERKSWEEMVEVEQFATQNSSIDIVANDKILVFSENYLQTQLIKKSERRTWADIVEEEELSENAIHSSCKAIICTTESSSESSEEYLRTPFPFHSGRSTSTSVLREDGPLLDENPRNNSAADPSRKHKDLRSATCSKSIKDAVFQDENTDLNIVTYVPRQGHHISQNCKEMCRKLSTVDLRSENSSRTAKGNSSVRRTLSFDAEPTSDPSEDCVEQFVEIVRLWDSGCMTAKRGLL</sequence>
<feature type="region of interest" description="Disordered" evidence="7">
    <location>
        <begin position="24"/>
        <end position="57"/>
    </location>
</feature>
<feature type="region of interest" description="Disordered" evidence="7">
    <location>
        <begin position="674"/>
        <end position="715"/>
    </location>
</feature>
<keyword evidence="4" id="KW-0175">Coiled coil</keyword>
<dbReference type="GO" id="GO:0005634">
    <property type="term" value="C:nucleus"/>
    <property type="evidence" value="ECO:0007669"/>
    <property type="project" value="UniProtKB-SubCell"/>
</dbReference>
<comment type="caution">
    <text evidence="8">The sequence shown here is derived from an EMBL/GenBank/DDBJ whole genome shotgun (WGS) entry which is preliminary data.</text>
</comment>
<comment type="subcellular location">
    <subcellularLocation>
        <location evidence="1">Nucleus</location>
    </subcellularLocation>
</comment>